<accession>A0ABV9HDW7</accession>
<name>A0ABV9HDW7_9MICO</name>
<feature type="transmembrane region" description="Helical" evidence="2">
    <location>
        <begin position="270"/>
        <end position="287"/>
    </location>
</feature>
<feature type="transmembrane region" description="Helical" evidence="2">
    <location>
        <begin position="294"/>
        <end position="318"/>
    </location>
</feature>
<evidence type="ECO:0000256" key="2">
    <source>
        <dbReference type="SAM" id="Phobius"/>
    </source>
</evidence>
<dbReference type="Proteomes" id="UP001596011">
    <property type="component" value="Unassembled WGS sequence"/>
</dbReference>
<evidence type="ECO:0000256" key="1">
    <source>
        <dbReference type="SAM" id="Coils"/>
    </source>
</evidence>
<dbReference type="RefSeq" id="WP_377133991.1">
    <property type="nucleotide sequence ID" value="NZ_JBHSFI010000003.1"/>
</dbReference>
<proteinExistence type="predicted"/>
<evidence type="ECO:0008006" key="5">
    <source>
        <dbReference type="Google" id="ProtNLM"/>
    </source>
</evidence>
<protein>
    <recommendedName>
        <fullName evidence="5">Integral membrane protein</fullName>
    </recommendedName>
</protein>
<comment type="caution">
    <text evidence="3">The sequence shown here is derived from an EMBL/GenBank/DDBJ whole genome shotgun (WGS) entry which is preliminary data.</text>
</comment>
<reference evidence="4" key="1">
    <citation type="journal article" date="2019" name="Int. J. Syst. Evol. Microbiol.">
        <title>The Global Catalogue of Microorganisms (GCM) 10K type strain sequencing project: providing services to taxonomists for standard genome sequencing and annotation.</title>
        <authorList>
            <consortium name="The Broad Institute Genomics Platform"/>
            <consortium name="The Broad Institute Genome Sequencing Center for Infectious Disease"/>
            <person name="Wu L."/>
            <person name="Ma J."/>
        </authorList>
    </citation>
    <scope>NUCLEOTIDE SEQUENCE [LARGE SCALE GENOMIC DNA]</scope>
    <source>
        <strain evidence="4">CCUG 42722</strain>
    </source>
</reference>
<evidence type="ECO:0000313" key="4">
    <source>
        <dbReference type="Proteomes" id="UP001596011"/>
    </source>
</evidence>
<evidence type="ECO:0000313" key="3">
    <source>
        <dbReference type="EMBL" id="MFC4628164.1"/>
    </source>
</evidence>
<keyword evidence="2" id="KW-0812">Transmembrane</keyword>
<keyword evidence="2" id="KW-1133">Transmembrane helix</keyword>
<keyword evidence="4" id="KW-1185">Reference proteome</keyword>
<organism evidence="3 4">
    <name type="scientific">Promicromonospora alba</name>
    <dbReference type="NCBI Taxonomy" id="1616110"/>
    <lineage>
        <taxon>Bacteria</taxon>
        <taxon>Bacillati</taxon>
        <taxon>Actinomycetota</taxon>
        <taxon>Actinomycetes</taxon>
        <taxon>Micrococcales</taxon>
        <taxon>Promicromonosporaceae</taxon>
        <taxon>Promicromonospora</taxon>
    </lineage>
</organism>
<feature type="coiled-coil region" evidence="1">
    <location>
        <begin position="13"/>
        <end position="40"/>
    </location>
</feature>
<feature type="transmembrane region" description="Helical" evidence="2">
    <location>
        <begin position="63"/>
        <end position="85"/>
    </location>
</feature>
<feature type="transmembrane region" description="Helical" evidence="2">
    <location>
        <begin position="431"/>
        <end position="450"/>
    </location>
</feature>
<sequence length="469" mass="48216">MSEPAGAESGVRSPDAAARLAALERENADLRRRLDEAAISPGNLAGRSAGSPDVPGRHRSRSAAAVVLIVVGALLAPVGVVAAWAERTLTDTDRYVATVGPLADDPTVQSALAGRMTQAVMTRIDVGSLLDSVAGGLAERDVAPRAAAALPLLEAPLTSGIESFVRRAADRVVTSDEFAGSWERANRVAHEQLVAVMRGSGGDVVQLGQDGQLTVQLAGMIDLLKTRLVDGGFQLAANLPTINATFTVLQTPQLVEVRNRYAQVVALGTWLPWVVLLLLGAGVVLAVRHLRALVVAGLALVAGMLVLALGLAVARGLYLDALSGVVLRLDAAEVVFDQLVKFLRAALRTVGVLGLVVALAAYLGGSSPSARGLRAGVGKGFGTARAWAEGRGVTSGPAGVWLARYRGVVRAALIALAALVLLLAANPTPGLVVGTAVGAGLLIALVELLARPQAQPLPQPLPSTRDDAS</sequence>
<feature type="transmembrane region" description="Helical" evidence="2">
    <location>
        <begin position="345"/>
        <end position="364"/>
    </location>
</feature>
<keyword evidence="2" id="KW-0472">Membrane</keyword>
<gene>
    <name evidence="3" type="ORF">ACFO6V_07960</name>
</gene>
<keyword evidence="1" id="KW-0175">Coiled coil</keyword>
<feature type="transmembrane region" description="Helical" evidence="2">
    <location>
        <begin position="407"/>
        <end position="425"/>
    </location>
</feature>
<dbReference type="EMBL" id="JBHSFI010000003">
    <property type="protein sequence ID" value="MFC4628164.1"/>
    <property type="molecule type" value="Genomic_DNA"/>
</dbReference>